<dbReference type="InterPro" id="IPR036291">
    <property type="entry name" value="NAD(P)-bd_dom_sf"/>
</dbReference>
<dbReference type="Proteomes" id="UP000255335">
    <property type="component" value="Unassembled WGS sequence"/>
</dbReference>
<dbReference type="Gene3D" id="3.40.50.720">
    <property type="entry name" value="NAD(P)-binding Rossmann-like Domain"/>
    <property type="match status" value="1"/>
</dbReference>
<dbReference type="AlphaFoldDB" id="A0A377JMN2"/>
<evidence type="ECO:0000259" key="1">
    <source>
        <dbReference type="SMART" id="SM00881"/>
    </source>
</evidence>
<dbReference type="SMART" id="SM00881">
    <property type="entry name" value="CoA_binding"/>
    <property type="match status" value="1"/>
</dbReference>
<dbReference type="EMBL" id="UGHZ01000001">
    <property type="protein sequence ID" value="STP09040.1"/>
    <property type="molecule type" value="Genomic_DNA"/>
</dbReference>
<gene>
    <name evidence="2" type="primary">yccU</name>
    <name evidence="2" type="ORF">NCTC12221_00469</name>
</gene>
<dbReference type="RefSeq" id="WP_115025816.1">
    <property type="nucleotide sequence ID" value="NZ_UGHZ01000001.1"/>
</dbReference>
<accession>A0A377JMN2</accession>
<dbReference type="SUPFAM" id="SSF51735">
    <property type="entry name" value="NAD(P)-binding Rossmann-fold domains"/>
    <property type="match status" value="1"/>
</dbReference>
<evidence type="ECO:0000313" key="3">
    <source>
        <dbReference type="Proteomes" id="UP000255335"/>
    </source>
</evidence>
<reference evidence="2 3" key="1">
    <citation type="submission" date="2018-06" db="EMBL/GenBank/DDBJ databases">
        <authorList>
            <consortium name="Pathogen Informatics"/>
            <person name="Doyle S."/>
        </authorList>
    </citation>
    <scope>NUCLEOTIDE SEQUENCE [LARGE SCALE GENOMIC DNA]</scope>
    <source>
        <strain evidence="2 3">NCTC12221</strain>
    </source>
</reference>
<dbReference type="PANTHER" id="PTHR33303">
    <property type="entry name" value="CYTOPLASMIC PROTEIN-RELATED"/>
    <property type="match status" value="1"/>
</dbReference>
<proteinExistence type="predicted"/>
<sequence>MQLSDTQKKEILQKSKVIVIVGLSPDSSKPSYQVGEFLLKKGYDIVPIYQKGGEILGRKAYPTLQKAFEALAQKGVKCDIINVFRKSEALGEVMREILTLQNLSSFDLNHLCVWVQLGLHNTESANLAKEHHIAYEEDSCIKLEYLRIIES</sequence>
<feature type="domain" description="CoA-binding" evidence="1">
    <location>
        <begin position="12"/>
        <end position="107"/>
    </location>
</feature>
<protein>
    <submittedName>
        <fullName evidence="2">Succinyl-CoA synthetase subunit alpha</fullName>
    </submittedName>
</protein>
<dbReference type="PANTHER" id="PTHR33303:SF2">
    <property type="entry name" value="COA-BINDING DOMAIN-CONTAINING PROTEIN"/>
    <property type="match status" value="1"/>
</dbReference>
<evidence type="ECO:0000313" key="2">
    <source>
        <dbReference type="EMBL" id="STP09040.1"/>
    </source>
</evidence>
<organism evidence="2 3">
    <name type="scientific">Helicobacter cinaedi</name>
    <dbReference type="NCBI Taxonomy" id="213"/>
    <lineage>
        <taxon>Bacteria</taxon>
        <taxon>Pseudomonadati</taxon>
        <taxon>Campylobacterota</taxon>
        <taxon>Epsilonproteobacteria</taxon>
        <taxon>Campylobacterales</taxon>
        <taxon>Helicobacteraceae</taxon>
        <taxon>Helicobacter</taxon>
    </lineage>
</organism>
<name>A0A377JMN2_9HELI</name>
<dbReference type="Pfam" id="PF13380">
    <property type="entry name" value="CoA_binding_2"/>
    <property type="match status" value="1"/>
</dbReference>
<dbReference type="InterPro" id="IPR003781">
    <property type="entry name" value="CoA-bd"/>
</dbReference>